<gene>
    <name evidence="2" type="ORF">VB738_06170</name>
</gene>
<accession>A0ABU5RSY3</accession>
<proteinExistence type="predicted"/>
<feature type="compositionally biased region" description="Low complexity" evidence="1">
    <location>
        <begin position="142"/>
        <end position="151"/>
    </location>
</feature>
<protein>
    <submittedName>
        <fullName evidence="2">DUF1823 family protein</fullName>
    </submittedName>
</protein>
<dbReference type="Proteomes" id="UP001304461">
    <property type="component" value="Unassembled WGS sequence"/>
</dbReference>
<dbReference type="EMBL" id="JAYGHX010000003">
    <property type="protein sequence ID" value="MEA5390846.1"/>
    <property type="molecule type" value="Genomic_DNA"/>
</dbReference>
<evidence type="ECO:0000313" key="3">
    <source>
        <dbReference type="Proteomes" id="UP001304461"/>
    </source>
</evidence>
<reference evidence="2 3" key="1">
    <citation type="submission" date="2023-12" db="EMBL/GenBank/DDBJ databases">
        <title>Baltic Sea Cyanobacteria.</title>
        <authorList>
            <person name="Delbaje E."/>
            <person name="Fewer D.P."/>
            <person name="Shishido T.K."/>
        </authorList>
    </citation>
    <scope>NUCLEOTIDE SEQUENCE [LARGE SCALE GENOMIC DNA]</scope>
    <source>
        <strain evidence="2 3">UHCC 0139</strain>
    </source>
</reference>
<dbReference type="Pfam" id="PF08853">
    <property type="entry name" value="DUF1823"/>
    <property type="match status" value="1"/>
</dbReference>
<feature type="compositionally biased region" description="Low complexity" evidence="1">
    <location>
        <begin position="1"/>
        <end position="12"/>
    </location>
</feature>
<feature type="region of interest" description="Disordered" evidence="1">
    <location>
        <begin position="1"/>
        <end position="20"/>
    </location>
</feature>
<keyword evidence="3" id="KW-1185">Reference proteome</keyword>
<name>A0ABU5RSY3_9CYAN</name>
<comment type="caution">
    <text evidence="2">The sequence shown here is derived from an EMBL/GenBank/DDBJ whole genome shotgun (WGS) entry which is preliminary data.</text>
</comment>
<organism evidence="2 3">
    <name type="scientific">Cyanobium gracile UHCC 0139</name>
    <dbReference type="NCBI Taxonomy" id="3110308"/>
    <lineage>
        <taxon>Bacteria</taxon>
        <taxon>Bacillati</taxon>
        <taxon>Cyanobacteriota</taxon>
        <taxon>Cyanophyceae</taxon>
        <taxon>Synechococcales</taxon>
        <taxon>Prochlorococcaceae</taxon>
        <taxon>Cyanobium</taxon>
    </lineage>
</organism>
<evidence type="ECO:0000313" key="2">
    <source>
        <dbReference type="EMBL" id="MEA5390846.1"/>
    </source>
</evidence>
<dbReference type="Gene3D" id="1.10.418.90">
    <property type="entry name" value="Protein of unknown function DUF1823"/>
    <property type="match status" value="1"/>
</dbReference>
<sequence length="169" mass="18203">MPDAALDAAAAPPWKPDGAPGPFPLSRALLEAVLEDRTSDRFVCRLIWERLGYLPDAEGRWPAGPATPPPWAEAFPEAPPLIAERPASVRLTRSIAPEHKQLLKQQLGFAGYRIGGLYPRRTRRATAVNWLLADLAARGEPLPEAGPLPELLDPPEDPVAGHPGDPPVG</sequence>
<feature type="region of interest" description="Disordered" evidence="1">
    <location>
        <begin position="142"/>
        <end position="169"/>
    </location>
</feature>
<dbReference type="InterPro" id="IPR014952">
    <property type="entry name" value="DUF1823"/>
</dbReference>
<evidence type="ECO:0000256" key="1">
    <source>
        <dbReference type="SAM" id="MobiDB-lite"/>
    </source>
</evidence>
<dbReference type="RefSeq" id="WP_323304930.1">
    <property type="nucleotide sequence ID" value="NZ_JAYGHX010000003.1"/>
</dbReference>